<evidence type="ECO:0000313" key="4">
    <source>
        <dbReference type="Proteomes" id="UP001324427"/>
    </source>
</evidence>
<evidence type="ECO:0000259" key="2">
    <source>
        <dbReference type="Pfam" id="PF11500"/>
    </source>
</evidence>
<protein>
    <recommendedName>
        <fullName evidence="2">Spindle pole body-associated protein cut12 domain-containing protein</fullName>
    </recommendedName>
</protein>
<evidence type="ECO:0000313" key="3">
    <source>
        <dbReference type="EMBL" id="KAK4540945.1"/>
    </source>
</evidence>
<feature type="compositionally biased region" description="Basic and acidic residues" evidence="1">
    <location>
        <begin position="545"/>
        <end position="555"/>
    </location>
</feature>
<feature type="compositionally biased region" description="Basic and acidic residues" evidence="1">
    <location>
        <begin position="311"/>
        <end position="325"/>
    </location>
</feature>
<proteinExistence type="predicted"/>
<feature type="compositionally biased region" description="Basic and acidic residues" evidence="1">
    <location>
        <begin position="355"/>
        <end position="370"/>
    </location>
</feature>
<organism evidence="3 4">
    <name type="scientific">Oleoguttula mirabilis</name>
    <dbReference type="NCBI Taxonomy" id="1507867"/>
    <lineage>
        <taxon>Eukaryota</taxon>
        <taxon>Fungi</taxon>
        <taxon>Dikarya</taxon>
        <taxon>Ascomycota</taxon>
        <taxon>Pezizomycotina</taxon>
        <taxon>Dothideomycetes</taxon>
        <taxon>Dothideomycetidae</taxon>
        <taxon>Mycosphaerellales</taxon>
        <taxon>Teratosphaeriaceae</taxon>
        <taxon>Oleoguttula</taxon>
    </lineage>
</organism>
<feature type="region of interest" description="Disordered" evidence="1">
    <location>
        <begin position="1"/>
        <end position="216"/>
    </location>
</feature>
<gene>
    <name evidence="3" type="ORF">LTR36_008453</name>
</gene>
<feature type="region of interest" description="Disordered" evidence="1">
    <location>
        <begin position="293"/>
        <end position="571"/>
    </location>
</feature>
<dbReference type="Pfam" id="PF11500">
    <property type="entry name" value="Cut12"/>
    <property type="match status" value="1"/>
</dbReference>
<sequence>MLHWLAGQKQSEGPSDPDATGYVEPPETPAPVFAVRAFKQAIFGTPQTVQPKPRRHSNNENARPRPSGSRPERPGMMRPQSVGDVNGGGNDNEAYIPEPVSSPTKGILMTPGTAAARRKTVTFGDHVQNDEEKRPLKSGLPDDCPGKFPSPWVKSGSTEETEEEPAEKGRGRSKLTEALEQAREESTKRKRSDRRPNATDDDAVVKEHAEPKSESGKYWKTQYDVYRENSQREVRKLIAKQKMAKSFAKDKDFQCTELADKLRQEQKKAARLEKRTAELEAQLQEMQIRLSNREALERKPVPGVATAKPELSTRRSYRSDPRTTAKDPQAPPVSQHITAAQEVRTGAQQAVASSHPEHHQPAAASEHQKAGAEPQNATIKARPVNIRTKTSDDIWNLSFGPSSPVLSRSAEQPPASPRPGRSVTSGTVATPLKSLSINTLSSNKLARRDSAQTTPPNDRFAKEPLIRQEVLPSPKAEEERKDSPVLSPDLPQPSPEAQSPRRREAPRSPLPRKVIAIETTDDLSIQVPESSPFEPNPMLSPPAVDAKRSYFDRGDQPAVKGSGSPVPKENISPLENAKVAQAETVKPMAAWNAINAPAAGKRIASITDKSGKEVGLDRIEAAKARLAARGRNMS</sequence>
<feature type="compositionally biased region" description="Polar residues" evidence="1">
    <location>
        <begin position="422"/>
        <end position="444"/>
    </location>
</feature>
<dbReference type="Proteomes" id="UP001324427">
    <property type="component" value="Unassembled WGS sequence"/>
</dbReference>
<dbReference type="EMBL" id="JAVFHQ010000059">
    <property type="protein sequence ID" value="KAK4540945.1"/>
    <property type="molecule type" value="Genomic_DNA"/>
</dbReference>
<accession>A0AAV9J867</accession>
<reference evidence="3 4" key="1">
    <citation type="submission" date="2021-11" db="EMBL/GenBank/DDBJ databases">
        <title>Black yeast isolated from Biological Soil Crust.</title>
        <authorList>
            <person name="Kurbessoian T."/>
        </authorList>
    </citation>
    <scope>NUCLEOTIDE SEQUENCE [LARGE SCALE GENOMIC DNA]</scope>
    <source>
        <strain evidence="3 4">CCFEE 5522</strain>
    </source>
</reference>
<feature type="compositionally biased region" description="Polar residues" evidence="1">
    <location>
        <begin position="399"/>
        <end position="410"/>
    </location>
</feature>
<dbReference type="InterPro" id="IPR021589">
    <property type="entry name" value="Cut12"/>
</dbReference>
<name>A0AAV9J867_9PEZI</name>
<feature type="compositionally biased region" description="Basic and acidic residues" evidence="1">
    <location>
        <begin position="166"/>
        <end position="187"/>
    </location>
</feature>
<keyword evidence="4" id="KW-1185">Reference proteome</keyword>
<feature type="compositionally biased region" description="Basic and acidic residues" evidence="1">
    <location>
        <begin position="194"/>
        <end position="216"/>
    </location>
</feature>
<dbReference type="AlphaFoldDB" id="A0AAV9J867"/>
<evidence type="ECO:0000256" key="1">
    <source>
        <dbReference type="SAM" id="MobiDB-lite"/>
    </source>
</evidence>
<feature type="domain" description="Spindle pole body-associated protein cut12" evidence="2">
    <location>
        <begin position="172"/>
        <end position="287"/>
    </location>
</feature>
<comment type="caution">
    <text evidence="3">The sequence shown here is derived from an EMBL/GenBank/DDBJ whole genome shotgun (WGS) entry which is preliminary data.</text>
</comment>